<feature type="compositionally biased region" description="Basic and acidic residues" evidence="1">
    <location>
        <begin position="462"/>
        <end position="474"/>
    </location>
</feature>
<feature type="compositionally biased region" description="Polar residues" evidence="1">
    <location>
        <begin position="406"/>
        <end position="420"/>
    </location>
</feature>
<dbReference type="KEGG" id="btab:109041148"/>
<feature type="compositionally biased region" description="Basic and acidic residues" evidence="1">
    <location>
        <begin position="122"/>
        <end position="143"/>
    </location>
</feature>
<name>A0A9P0A0W0_BEMTA</name>
<dbReference type="AlphaFoldDB" id="A0A9P0A0W0"/>
<reference evidence="2" key="1">
    <citation type="submission" date="2021-12" db="EMBL/GenBank/DDBJ databases">
        <authorList>
            <person name="King R."/>
        </authorList>
    </citation>
    <scope>NUCLEOTIDE SEQUENCE</scope>
</reference>
<dbReference type="GO" id="GO:2001224">
    <property type="term" value="P:positive regulation of neuron migration"/>
    <property type="evidence" value="ECO:0007669"/>
    <property type="project" value="TreeGrafter"/>
</dbReference>
<dbReference type="PANTHER" id="PTHR46606">
    <property type="entry name" value="SHOOTIN-1"/>
    <property type="match status" value="1"/>
</dbReference>
<keyword evidence="3" id="KW-1185">Reference proteome</keyword>
<dbReference type="GO" id="GO:0005737">
    <property type="term" value="C:cytoplasm"/>
    <property type="evidence" value="ECO:0007669"/>
    <property type="project" value="TreeGrafter"/>
</dbReference>
<protein>
    <recommendedName>
        <fullName evidence="4">Shootin-1</fullName>
    </recommendedName>
</protein>
<feature type="region of interest" description="Disordered" evidence="1">
    <location>
        <begin position="1"/>
        <end position="84"/>
    </location>
</feature>
<evidence type="ECO:0000313" key="3">
    <source>
        <dbReference type="Proteomes" id="UP001152759"/>
    </source>
</evidence>
<evidence type="ECO:0000313" key="2">
    <source>
        <dbReference type="EMBL" id="CAH0381151.1"/>
    </source>
</evidence>
<feature type="compositionally biased region" description="Polar residues" evidence="1">
    <location>
        <begin position="495"/>
        <end position="504"/>
    </location>
</feature>
<dbReference type="EMBL" id="OU963862">
    <property type="protein sequence ID" value="CAH0381151.1"/>
    <property type="molecule type" value="Genomic_DNA"/>
</dbReference>
<gene>
    <name evidence="2" type="ORF">BEMITA_LOCUS829</name>
</gene>
<feature type="region of interest" description="Disordered" evidence="1">
    <location>
        <begin position="485"/>
        <end position="504"/>
    </location>
</feature>
<evidence type="ECO:0008006" key="4">
    <source>
        <dbReference type="Google" id="ProtNLM"/>
    </source>
</evidence>
<dbReference type="InterPro" id="IPR024849">
    <property type="entry name" value="Shootin-1"/>
</dbReference>
<feature type="region of interest" description="Disordered" evidence="1">
    <location>
        <begin position="364"/>
        <end position="423"/>
    </location>
</feature>
<feature type="region of interest" description="Disordered" evidence="1">
    <location>
        <begin position="98"/>
        <end position="159"/>
    </location>
</feature>
<feature type="region of interest" description="Disordered" evidence="1">
    <location>
        <begin position="460"/>
        <end position="479"/>
    </location>
</feature>
<dbReference type="Proteomes" id="UP001152759">
    <property type="component" value="Chromosome 1"/>
</dbReference>
<feature type="compositionally biased region" description="Pro residues" evidence="1">
    <location>
        <begin position="378"/>
        <end position="402"/>
    </location>
</feature>
<dbReference type="GO" id="GO:0048812">
    <property type="term" value="P:neuron projection morphogenesis"/>
    <property type="evidence" value="ECO:0007669"/>
    <property type="project" value="TreeGrafter"/>
</dbReference>
<evidence type="ECO:0000256" key="1">
    <source>
        <dbReference type="SAM" id="MobiDB-lite"/>
    </source>
</evidence>
<organism evidence="2 3">
    <name type="scientific">Bemisia tabaci</name>
    <name type="common">Sweetpotato whitefly</name>
    <name type="synonym">Aleurodes tabaci</name>
    <dbReference type="NCBI Taxonomy" id="7038"/>
    <lineage>
        <taxon>Eukaryota</taxon>
        <taxon>Metazoa</taxon>
        <taxon>Ecdysozoa</taxon>
        <taxon>Arthropoda</taxon>
        <taxon>Hexapoda</taxon>
        <taxon>Insecta</taxon>
        <taxon>Pterygota</taxon>
        <taxon>Neoptera</taxon>
        <taxon>Paraneoptera</taxon>
        <taxon>Hemiptera</taxon>
        <taxon>Sternorrhyncha</taxon>
        <taxon>Aleyrodoidea</taxon>
        <taxon>Aleyrodidae</taxon>
        <taxon>Aleyrodinae</taxon>
        <taxon>Bemisia</taxon>
    </lineage>
</organism>
<dbReference type="GO" id="GO:0031252">
    <property type="term" value="C:cell leading edge"/>
    <property type="evidence" value="ECO:0007669"/>
    <property type="project" value="TreeGrafter"/>
</dbReference>
<proteinExistence type="predicted"/>
<feature type="compositionally biased region" description="Basic and acidic residues" evidence="1">
    <location>
        <begin position="364"/>
        <end position="373"/>
    </location>
</feature>
<accession>A0A9P0A0W0</accession>
<feature type="compositionally biased region" description="Polar residues" evidence="1">
    <location>
        <begin position="21"/>
        <end position="61"/>
    </location>
</feature>
<dbReference type="GO" id="GO:0044295">
    <property type="term" value="C:axonal growth cone"/>
    <property type="evidence" value="ECO:0007669"/>
    <property type="project" value="TreeGrafter"/>
</dbReference>
<dbReference type="PANTHER" id="PTHR46606:SF5">
    <property type="entry name" value="SHOOTIN-1"/>
    <property type="match status" value="1"/>
</dbReference>
<feature type="compositionally biased region" description="Low complexity" evidence="1">
    <location>
        <begin position="104"/>
        <end position="117"/>
    </location>
</feature>
<sequence length="504" mass="55883">MSVQNLKAQFSKGAGAPLASPGTSFLNQHRAQLRSTLPPSHNNANLKFPSSNRAPSTTVNHIENHVPNGAAAGGGGAGSPTKTQIPVSRFTTRLSSDHLLNGNATPISAAASGPPSSLKLRPSPERPPTDPPEKCSATDEGAHTRRKFLPTENHRSKPDYDSLEKKFKQLQEQYKSTQNELLRKEDQLAQLTKLSEGVYKEYDQLKLQYDMELGAMQKAMEKAHQWYKQNRELKRRSTIYLEKVMQYAPDTMETISDETDNNDAEADEMAELEETIKGLRKDIAKLQTELSAAKLQEFEAQEQLTQLSIDLEKERAARIEAEEKLKERLGPENGNLEKLEEKLRLAETELECALQRAEIAEKQIEKLTAEKQQLETSGPPPPPPLMAPPPPPLPPPPPPPGMSPLRIQNRTTSDRGSNGDESAVLQMANLLGIQKKPVKPIQGIAIDDLINEIKGGKFNLRSTEKQTTPKKEGEPPAVVQEMRNILGTLRRRPRNSVSDENVSK</sequence>